<dbReference type="HOGENOM" id="CLU_1185635_0_0_1"/>
<evidence type="ECO:0000313" key="2">
    <source>
        <dbReference type="EMBL" id="EGO19233.1"/>
    </source>
</evidence>
<dbReference type="KEGG" id="sla:SERLADRAFT_443276"/>
<dbReference type="EMBL" id="GL945444">
    <property type="protein sequence ID" value="EGO19233.1"/>
    <property type="molecule type" value="Genomic_DNA"/>
</dbReference>
<name>F8PC33_SERL9</name>
<accession>F8PC33</accession>
<dbReference type="RefSeq" id="XP_007323954.1">
    <property type="nucleotide sequence ID" value="XM_007323892.1"/>
</dbReference>
<evidence type="ECO:0000259" key="1">
    <source>
        <dbReference type="Pfam" id="PF12697"/>
    </source>
</evidence>
<dbReference type="AlphaFoldDB" id="F8PC33"/>
<dbReference type="Proteomes" id="UP000008064">
    <property type="component" value="Unassembled WGS sequence"/>
</dbReference>
<dbReference type="SUPFAM" id="SSF53474">
    <property type="entry name" value="alpha/beta-Hydrolases"/>
    <property type="match status" value="1"/>
</dbReference>
<dbReference type="GeneID" id="18815878"/>
<dbReference type="InterPro" id="IPR000073">
    <property type="entry name" value="AB_hydrolase_1"/>
</dbReference>
<organism>
    <name type="scientific">Serpula lacrymans var. lacrymans (strain S7.9)</name>
    <name type="common">Dry rot fungus</name>
    <dbReference type="NCBI Taxonomy" id="578457"/>
    <lineage>
        <taxon>Eukaryota</taxon>
        <taxon>Fungi</taxon>
        <taxon>Dikarya</taxon>
        <taxon>Basidiomycota</taxon>
        <taxon>Agaricomycotina</taxon>
        <taxon>Agaricomycetes</taxon>
        <taxon>Agaricomycetidae</taxon>
        <taxon>Boletales</taxon>
        <taxon>Coniophorineae</taxon>
        <taxon>Serpulaceae</taxon>
        <taxon>Serpula</taxon>
    </lineage>
</organism>
<reference evidence="2" key="1">
    <citation type="submission" date="2011-04" db="EMBL/GenBank/DDBJ databases">
        <title>Evolution of plant cell wall degrading machinery underlies the functional diversity of forest fungi.</title>
        <authorList>
            <consortium name="US DOE Joint Genome Institute (JGI-PGF)"/>
            <person name="Eastwood D.C."/>
            <person name="Floudas D."/>
            <person name="Binder M."/>
            <person name="Majcherczyk A."/>
            <person name="Schneider P."/>
            <person name="Aerts A."/>
            <person name="Asiegbu F.O."/>
            <person name="Baker S.E."/>
            <person name="Barry K."/>
            <person name="Bendiksby M."/>
            <person name="Blumentritt M."/>
            <person name="Coutinho P.M."/>
            <person name="Cullen D."/>
            <person name="Cullen D."/>
            <person name="Gathman A."/>
            <person name="Goodell B."/>
            <person name="Henrissat B."/>
            <person name="Ihrmark K."/>
            <person name="Kauserud H."/>
            <person name="Kohler A."/>
            <person name="LaButti K."/>
            <person name="Lapidus A."/>
            <person name="Lavin J.L."/>
            <person name="Lee Y.-H."/>
            <person name="Lindquist E."/>
            <person name="Lilly W."/>
            <person name="Lucas S."/>
            <person name="Morin E."/>
            <person name="Murat C."/>
            <person name="Oguiza J.A."/>
            <person name="Park J."/>
            <person name="Pisabarro A.G."/>
            <person name="Riley R."/>
            <person name="Rosling A."/>
            <person name="Salamov A."/>
            <person name="Schmidt O."/>
            <person name="Schmutz J."/>
            <person name="Skrede I."/>
            <person name="Stenlid J."/>
            <person name="Wiebenga A."/>
            <person name="Xie X."/>
            <person name="Kues U."/>
            <person name="Hibbett D.S."/>
            <person name="Hoffmeister D."/>
            <person name="Hogberg N."/>
            <person name="Martin F."/>
            <person name="Grigoriev I.V."/>
            <person name="Watkinson S.C."/>
        </authorList>
    </citation>
    <scope>NUCLEOTIDE SEQUENCE</scope>
    <source>
        <strain evidence="2">S7.9</strain>
    </source>
</reference>
<dbReference type="Gene3D" id="3.40.50.1820">
    <property type="entry name" value="alpha/beta hydrolase"/>
    <property type="match status" value="1"/>
</dbReference>
<feature type="domain" description="AB hydrolase-1" evidence="1">
    <location>
        <begin position="92"/>
        <end position="202"/>
    </location>
</feature>
<proteinExistence type="predicted"/>
<sequence length="234" mass="25311">MFAGLIPLPYWSLLPIIAYTTRLGPPNARCVDANQSEITNLLQQFIASFPYASNFTDTYEKGTEPLSGSYQLSGTLCVPKTGERNVSHIQFLVHGVGVDSRYWDYTADDDEYSYVSASADAGIATFRYDRLGTGLSEKPKDAYNVVQAATDTAITVKFAQMLRDGSIGIKGQKYNKILGVGHSYGSIVMQAVTSNAPTALDGDMLTGFSANAQDCNSGHAHITGIRDRISSFPP</sequence>
<gene>
    <name evidence="2" type="ORF">SERLADRAFT_443276</name>
</gene>
<dbReference type="OrthoDB" id="1743579at2759"/>
<protein>
    <recommendedName>
        <fullName evidence="1">AB hydrolase-1 domain-containing protein</fullName>
    </recommendedName>
</protein>
<dbReference type="InterPro" id="IPR029058">
    <property type="entry name" value="AB_hydrolase_fold"/>
</dbReference>
<dbReference type="Pfam" id="PF12697">
    <property type="entry name" value="Abhydrolase_6"/>
    <property type="match status" value="1"/>
</dbReference>